<evidence type="ECO:0008006" key="4">
    <source>
        <dbReference type="Google" id="ProtNLM"/>
    </source>
</evidence>
<accession>A0A5J6GRW3</accession>
<feature type="transmembrane region" description="Helical" evidence="1">
    <location>
        <begin position="252"/>
        <end position="273"/>
    </location>
</feature>
<dbReference type="PANTHER" id="PTHR40761">
    <property type="entry name" value="CONSERVED INTEGRAL MEMBRANE ALANINE VALINE AND LEUCINE RICH PROTEIN-RELATED"/>
    <property type="match status" value="1"/>
</dbReference>
<feature type="transmembrane region" description="Helical" evidence="1">
    <location>
        <begin position="66"/>
        <end position="86"/>
    </location>
</feature>
<evidence type="ECO:0000313" key="2">
    <source>
        <dbReference type="EMBL" id="QEU95736.1"/>
    </source>
</evidence>
<dbReference type="OrthoDB" id="3575354at2"/>
<name>A0A5J6GRW3_STRKN</name>
<evidence type="ECO:0000256" key="1">
    <source>
        <dbReference type="SAM" id="Phobius"/>
    </source>
</evidence>
<feature type="transmembrane region" description="Helical" evidence="1">
    <location>
        <begin position="224"/>
        <end position="246"/>
    </location>
</feature>
<organism evidence="2 3">
    <name type="scientific">Streptomyces kanamyceticus</name>
    <dbReference type="NCBI Taxonomy" id="1967"/>
    <lineage>
        <taxon>Bacteria</taxon>
        <taxon>Bacillati</taxon>
        <taxon>Actinomycetota</taxon>
        <taxon>Actinomycetes</taxon>
        <taxon>Kitasatosporales</taxon>
        <taxon>Streptomycetaceae</taxon>
        <taxon>Streptomyces</taxon>
    </lineage>
</organism>
<dbReference type="RefSeq" id="WP_055548992.1">
    <property type="nucleotide sequence ID" value="NZ_CP023699.1"/>
</dbReference>
<dbReference type="Proteomes" id="UP000325529">
    <property type="component" value="Chromosome"/>
</dbReference>
<proteinExistence type="predicted"/>
<keyword evidence="1" id="KW-0472">Membrane</keyword>
<protein>
    <recommendedName>
        <fullName evidence="4">Integral membrane protein</fullName>
    </recommendedName>
</protein>
<feature type="transmembrane region" description="Helical" evidence="1">
    <location>
        <begin position="6"/>
        <end position="23"/>
    </location>
</feature>
<feature type="transmembrane region" description="Helical" evidence="1">
    <location>
        <begin position="98"/>
        <end position="116"/>
    </location>
</feature>
<dbReference type="AlphaFoldDB" id="A0A5J6GRW3"/>
<dbReference type="PANTHER" id="PTHR40761:SF1">
    <property type="entry name" value="CONSERVED INTEGRAL MEMBRANE ALANINE VALINE AND LEUCINE RICH PROTEIN-RELATED"/>
    <property type="match status" value="1"/>
</dbReference>
<feature type="transmembrane region" description="Helical" evidence="1">
    <location>
        <begin position="128"/>
        <end position="145"/>
    </location>
</feature>
<gene>
    <name evidence="2" type="ORF">CP970_36675</name>
</gene>
<keyword evidence="3" id="KW-1185">Reference proteome</keyword>
<evidence type="ECO:0000313" key="3">
    <source>
        <dbReference type="Proteomes" id="UP000325529"/>
    </source>
</evidence>
<feature type="transmembrane region" description="Helical" evidence="1">
    <location>
        <begin position="35"/>
        <end position="54"/>
    </location>
</feature>
<feature type="transmembrane region" description="Helical" evidence="1">
    <location>
        <begin position="190"/>
        <end position="212"/>
    </location>
</feature>
<keyword evidence="1" id="KW-1133">Transmembrane helix</keyword>
<dbReference type="EMBL" id="CP023699">
    <property type="protein sequence ID" value="QEU95736.1"/>
    <property type="molecule type" value="Genomic_DNA"/>
</dbReference>
<sequence>METTPAVVLSVVSAACYALGAVLQERVAHRGAAGLFTGLTGWAALALNGLGALVHVAALRYGPLTVVQPLGALTVALGVPVGATFAGRRADAKEWRGVLLTLIGLMCLLLVTTPGAPARPRTLDAQETCLLATVCGAVILALTVARTPSRACGLRYAIAAGIAFALGSALTQSASVAVTEHGVRDAVDTLLGGGGSVLAAVLIPPVALLGLWLSQIAYRSGLGVPLVVITLANPVVSSLIGISMLGEGIGGGPAGLLCALAGGSMAVCGVRLLSPAGEPQRL</sequence>
<dbReference type="KEGG" id="ska:CP970_36675"/>
<dbReference type="SUPFAM" id="SSF103481">
    <property type="entry name" value="Multidrug resistance efflux transporter EmrE"/>
    <property type="match status" value="1"/>
</dbReference>
<reference evidence="2 3" key="1">
    <citation type="submission" date="2017-09" db="EMBL/GenBank/DDBJ databases">
        <authorList>
            <person name="Lee N."/>
            <person name="Cho B.-K."/>
        </authorList>
    </citation>
    <scope>NUCLEOTIDE SEQUENCE [LARGE SCALE GENOMIC DNA]</scope>
    <source>
        <strain evidence="2 3">ATCC 12853</strain>
    </source>
</reference>
<keyword evidence="1" id="KW-0812">Transmembrane</keyword>
<dbReference type="InterPro" id="IPR037185">
    <property type="entry name" value="EmrE-like"/>
</dbReference>
<feature type="transmembrane region" description="Helical" evidence="1">
    <location>
        <begin position="157"/>
        <end position="178"/>
    </location>
</feature>